<evidence type="ECO:0000256" key="1">
    <source>
        <dbReference type="SAM" id="Phobius"/>
    </source>
</evidence>
<keyword evidence="1" id="KW-0812">Transmembrane</keyword>
<dbReference type="AlphaFoldDB" id="A0A6H2DJI1"/>
<dbReference type="Proteomes" id="UP000501600">
    <property type="component" value="Chromosome"/>
</dbReference>
<evidence type="ECO:0000313" key="3">
    <source>
        <dbReference type="Proteomes" id="UP000501600"/>
    </source>
</evidence>
<organism evidence="2 3">
    <name type="scientific">Parasphingorhabdus halotolerans</name>
    <dbReference type="NCBI Taxonomy" id="2725558"/>
    <lineage>
        <taxon>Bacteria</taxon>
        <taxon>Pseudomonadati</taxon>
        <taxon>Pseudomonadota</taxon>
        <taxon>Alphaproteobacteria</taxon>
        <taxon>Sphingomonadales</taxon>
        <taxon>Sphingomonadaceae</taxon>
        <taxon>Parasphingorhabdus</taxon>
    </lineage>
</organism>
<accession>A0A6H2DJI1</accession>
<dbReference type="EMBL" id="CP051217">
    <property type="protein sequence ID" value="QJB67911.1"/>
    <property type="molecule type" value="Genomic_DNA"/>
</dbReference>
<keyword evidence="1" id="KW-0472">Membrane</keyword>
<evidence type="ECO:0000313" key="2">
    <source>
        <dbReference type="EMBL" id="QJB67911.1"/>
    </source>
</evidence>
<reference evidence="2 3" key="1">
    <citation type="submission" date="2020-04" db="EMBL/GenBank/DDBJ databases">
        <title>Genome sequence for Sphingorhabdus sp. strain M1.</title>
        <authorList>
            <person name="Park S.-J."/>
        </authorList>
    </citation>
    <scope>NUCLEOTIDE SEQUENCE [LARGE SCALE GENOMIC DNA]</scope>
    <source>
        <strain evidence="2 3">JK6</strain>
    </source>
</reference>
<protein>
    <recommendedName>
        <fullName evidence="4">Heme exporter protein D</fullName>
    </recommendedName>
</protein>
<gene>
    <name evidence="2" type="ORF">HF685_00120</name>
</gene>
<feature type="transmembrane region" description="Helical" evidence="1">
    <location>
        <begin position="6"/>
        <end position="29"/>
    </location>
</feature>
<name>A0A6H2DJI1_9SPHN</name>
<proteinExistence type="predicted"/>
<sequence>MSQTPYIIASFALVFIGTAAVIFSSYMAMRRAEKNVENLSRKPGEPK</sequence>
<keyword evidence="3" id="KW-1185">Reference proteome</keyword>
<keyword evidence="1" id="KW-1133">Transmembrane helix</keyword>
<dbReference type="KEGG" id="phao:HF685_00120"/>
<dbReference type="RefSeq" id="WP_168817506.1">
    <property type="nucleotide sequence ID" value="NZ_CP051217.1"/>
</dbReference>
<evidence type="ECO:0008006" key="4">
    <source>
        <dbReference type="Google" id="ProtNLM"/>
    </source>
</evidence>